<accession>A0ABQ2XZE6</accession>
<feature type="transmembrane region" description="Helical" evidence="1">
    <location>
        <begin position="84"/>
        <end position="104"/>
    </location>
</feature>
<evidence type="ECO:0000313" key="4">
    <source>
        <dbReference type="Proteomes" id="UP000653343"/>
    </source>
</evidence>
<feature type="transmembrane region" description="Helical" evidence="1">
    <location>
        <begin position="36"/>
        <end position="52"/>
    </location>
</feature>
<keyword evidence="1" id="KW-0812">Transmembrane</keyword>
<organism evidence="3 4">
    <name type="scientific">Undibacterium squillarum</name>
    <dbReference type="NCBI Taxonomy" id="1131567"/>
    <lineage>
        <taxon>Bacteria</taxon>
        <taxon>Pseudomonadati</taxon>
        <taxon>Pseudomonadota</taxon>
        <taxon>Betaproteobacteria</taxon>
        <taxon>Burkholderiales</taxon>
        <taxon>Oxalobacteraceae</taxon>
        <taxon>Undibacterium</taxon>
    </lineage>
</organism>
<dbReference type="InterPro" id="IPR021797">
    <property type="entry name" value="Wzy_C_2"/>
</dbReference>
<dbReference type="Proteomes" id="UP000653343">
    <property type="component" value="Unassembled WGS sequence"/>
</dbReference>
<evidence type="ECO:0000313" key="3">
    <source>
        <dbReference type="EMBL" id="GGX40422.1"/>
    </source>
</evidence>
<name>A0ABQ2XZE6_9BURK</name>
<proteinExistence type="predicted"/>
<evidence type="ECO:0000259" key="2">
    <source>
        <dbReference type="Pfam" id="PF11846"/>
    </source>
</evidence>
<sequence length="239" mass="27295">MQFAAEIGVIATSLILGILGYWSFRVYLQAKELDGLMFIFGCLVAIGVHSMVEFPLWYAYVLIPAAVLMGAADGHVSRGTFYRAYPLVGIVVFGVVIVFSVFLIRDHNKVVSGFNQLRSAQSDKSGSLAIVTQPTYTALPYYYRYFELMRIEPVEKMSLSDIQFLERWSLRFGFVHIINKLAEVHALNGMEDAAVKDMMTLQKLHPDRYPEYYDYWYSKSAFDFRYGRVVSKMPARNSP</sequence>
<comment type="caution">
    <text evidence="3">The sequence shown here is derived from an EMBL/GenBank/DDBJ whole genome shotgun (WGS) entry which is preliminary data.</text>
</comment>
<dbReference type="EMBL" id="BMYU01000004">
    <property type="protein sequence ID" value="GGX40422.1"/>
    <property type="molecule type" value="Genomic_DNA"/>
</dbReference>
<keyword evidence="4" id="KW-1185">Reference proteome</keyword>
<feature type="domain" description="Virulence factor membrane-bound polymerase C-terminal" evidence="2">
    <location>
        <begin position="37"/>
        <end position="210"/>
    </location>
</feature>
<reference evidence="4" key="1">
    <citation type="journal article" date="2019" name="Int. J. Syst. Evol. Microbiol.">
        <title>The Global Catalogue of Microorganisms (GCM) 10K type strain sequencing project: providing services to taxonomists for standard genome sequencing and annotation.</title>
        <authorList>
            <consortium name="The Broad Institute Genomics Platform"/>
            <consortium name="The Broad Institute Genome Sequencing Center for Infectious Disease"/>
            <person name="Wu L."/>
            <person name="Ma J."/>
        </authorList>
    </citation>
    <scope>NUCLEOTIDE SEQUENCE [LARGE SCALE GENOMIC DNA]</scope>
    <source>
        <strain evidence="4">KCTC 23917</strain>
    </source>
</reference>
<keyword evidence="1" id="KW-1133">Transmembrane helix</keyword>
<feature type="transmembrane region" description="Helical" evidence="1">
    <location>
        <begin position="6"/>
        <end position="24"/>
    </location>
</feature>
<gene>
    <name evidence="3" type="ORF">GCM10010946_18430</name>
</gene>
<protein>
    <recommendedName>
        <fullName evidence="2">Virulence factor membrane-bound polymerase C-terminal domain-containing protein</fullName>
    </recommendedName>
</protein>
<evidence type="ECO:0000256" key="1">
    <source>
        <dbReference type="SAM" id="Phobius"/>
    </source>
</evidence>
<keyword evidence="1" id="KW-0472">Membrane</keyword>
<dbReference type="Pfam" id="PF11846">
    <property type="entry name" value="Wzy_C_2"/>
    <property type="match status" value="1"/>
</dbReference>